<dbReference type="GO" id="GO:0016491">
    <property type="term" value="F:oxidoreductase activity"/>
    <property type="evidence" value="ECO:0007669"/>
    <property type="project" value="UniProtKB-KW"/>
</dbReference>
<dbReference type="AlphaFoldDB" id="A0A017SVL6"/>
<keyword evidence="7" id="KW-0408">Iron</keyword>
<dbReference type="InterPro" id="IPR006058">
    <property type="entry name" value="2Fe2S_fd_BS"/>
</dbReference>
<dbReference type="Gene3D" id="2.40.30.10">
    <property type="entry name" value="Translation factors"/>
    <property type="match status" value="1"/>
</dbReference>
<keyword evidence="4" id="KW-0479">Metal-binding</keyword>
<dbReference type="GO" id="GO:0050660">
    <property type="term" value="F:flavin adenine dinucleotide binding"/>
    <property type="evidence" value="ECO:0007669"/>
    <property type="project" value="TreeGrafter"/>
</dbReference>
<evidence type="ECO:0000256" key="6">
    <source>
        <dbReference type="ARBA" id="ARBA00023002"/>
    </source>
</evidence>
<accession>A0A017SVL6</accession>
<evidence type="ECO:0000256" key="8">
    <source>
        <dbReference type="ARBA" id="ARBA00023014"/>
    </source>
</evidence>
<name>A0A017SVL6_9BACT</name>
<evidence type="ECO:0000256" key="3">
    <source>
        <dbReference type="ARBA" id="ARBA00022714"/>
    </source>
</evidence>
<gene>
    <name evidence="12" type="ORF">CAP_0388</name>
</gene>
<dbReference type="SUPFAM" id="SSF63380">
    <property type="entry name" value="Riboflavin synthase domain-like"/>
    <property type="match status" value="1"/>
</dbReference>
<feature type="domain" description="FAD-binding FR-type" evidence="11">
    <location>
        <begin position="57"/>
        <end position="161"/>
    </location>
</feature>
<keyword evidence="13" id="KW-1185">Reference proteome</keyword>
<evidence type="ECO:0000256" key="7">
    <source>
        <dbReference type="ARBA" id="ARBA00023004"/>
    </source>
</evidence>
<dbReference type="InterPro" id="IPR012675">
    <property type="entry name" value="Beta-grasp_dom_sf"/>
</dbReference>
<evidence type="ECO:0000256" key="5">
    <source>
        <dbReference type="ARBA" id="ARBA00022827"/>
    </source>
</evidence>
<reference evidence="12 13" key="1">
    <citation type="submission" date="2013-05" db="EMBL/GenBank/DDBJ databases">
        <title>Genome assembly of Chondromyces apiculatus DSM 436.</title>
        <authorList>
            <person name="Sharma G."/>
            <person name="Khatri I."/>
            <person name="Kaur C."/>
            <person name="Mayilraj S."/>
            <person name="Subramanian S."/>
        </authorList>
    </citation>
    <scope>NUCLEOTIDE SEQUENCE [LARGE SCALE GENOMIC DNA]</scope>
    <source>
        <strain evidence="12 13">DSM 436</strain>
    </source>
</reference>
<feature type="region of interest" description="Disordered" evidence="9">
    <location>
        <begin position="318"/>
        <end position="342"/>
    </location>
</feature>
<proteinExistence type="predicted"/>
<dbReference type="InterPro" id="IPR050415">
    <property type="entry name" value="MRET"/>
</dbReference>
<dbReference type="GO" id="GO:0046872">
    <property type="term" value="F:metal ion binding"/>
    <property type="evidence" value="ECO:0007669"/>
    <property type="project" value="UniProtKB-KW"/>
</dbReference>
<keyword evidence="5" id="KW-0274">FAD</keyword>
<dbReference type="PANTHER" id="PTHR47354:SF8">
    <property type="entry name" value="1,2-PHENYLACETYL-COA EPOXIDASE, SUBUNIT E"/>
    <property type="match status" value="1"/>
</dbReference>
<dbReference type="PROSITE" id="PS51384">
    <property type="entry name" value="FAD_FR"/>
    <property type="match status" value="1"/>
</dbReference>
<dbReference type="CDD" id="cd06214">
    <property type="entry name" value="PA_degradation_oxidoreductase_like"/>
    <property type="match status" value="1"/>
</dbReference>
<dbReference type="PROSITE" id="PS00197">
    <property type="entry name" value="2FE2S_FER_1"/>
    <property type="match status" value="1"/>
</dbReference>
<dbReference type="InterPro" id="IPR008333">
    <property type="entry name" value="Cbr1-like_FAD-bd_dom"/>
</dbReference>
<dbReference type="STRING" id="1192034.CAP_0388"/>
<evidence type="ECO:0000256" key="2">
    <source>
        <dbReference type="ARBA" id="ARBA00022630"/>
    </source>
</evidence>
<keyword evidence="2" id="KW-0285">Flavoprotein</keyword>
<dbReference type="Pfam" id="PF00970">
    <property type="entry name" value="FAD_binding_6"/>
    <property type="match status" value="1"/>
</dbReference>
<keyword evidence="6" id="KW-0560">Oxidoreductase</keyword>
<dbReference type="PROSITE" id="PS51085">
    <property type="entry name" value="2FE2S_FER_2"/>
    <property type="match status" value="1"/>
</dbReference>
<dbReference type="EMBL" id="ASRX01000103">
    <property type="protein sequence ID" value="EYF00635.1"/>
    <property type="molecule type" value="Genomic_DNA"/>
</dbReference>
<organism evidence="12 13">
    <name type="scientific">Chondromyces apiculatus DSM 436</name>
    <dbReference type="NCBI Taxonomy" id="1192034"/>
    <lineage>
        <taxon>Bacteria</taxon>
        <taxon>Pseudomonadati</taxon>
        <taxon>Myxococcota</taxon>
        <taxon>Polyangia</taxon>
        <taxon>Polyangiales</taxon>
        <taxon>Polyangiaceae</taxon>
        <taxon>Chondromyces</taxon>
    </lineage>
</organism>
<evidence type="ECO:0000259" key="11">
    <source>
        <dbReference type="PROSITE" id="PS51384"/>
    </source>
</evidence>
<dbReference type="Pfam" id="PF00175">
    <property type="entry name" value="NAD_binding_1"/>
    <property type="match status" value="1"/>
</dbReference>
<dbReference type="CDD" id="cd00207">
    <property type="entry name" value="fer2"/>
    <property type="match status" value="1"/>
</dbReference>
<dbReference type="PANTHER" id="PTHR47354">
    <property type="entry name" value="NADH OXIDOREDUCTASE HCR"/>
    <property type="match status" value="1"/>
</dbReference>
<dbReference type="Pfam" id="PF00111">
    <property type="entry name" value="Fer2"/>
    <property type="match status" value="1"/>
</dbReference>
<sequence>MRATFSPLSLLGSRLEAFKRDLWMVAGDVTGRPRASFERREPLGRHLQVAAPPREVLSPRTVRVVRVVRETDDAVTLHLVDAEGAAFTFLPGQFLTLLVELDGETLRRAYSICSGVEDGGGGVAVTVKRVPGGRVSTHLLTQARDGDTLRVLGPSGSFTVALEPARRRDLVLLGGGSGITPLLSIAKSVLAREPFSRVRLVFGNRSWDEVIFRDALAELVAAYPGRFAVRHVLEVAPKGWTGGVGRLDVEGCGAELDALADEAPGCVGAQANDGEKAVEALEPPEVFLCGPEGMMAAAREALTARRVPLSRVREERFSSPGQQVAARGASDEQPLKPQPITLQGRGQGRVVVATAGQTVLEAGLRAGVGMPFSCALGGCGACKVRLVEGEVEMEEPNCLGAEERAQGFVLACASRAKSAITVEVP</sequence>
<dbReference type="Proteomes" id="UP000019678">
    <property type="component" value="Unassembled WGS sequence"/>
</dbReference>
<evidence type="ECO:0000256" key="1">
    <source>
        <dbReference type="ARBA" id="ARBA00001974"/>
    </source>
</evidence>
<evidence type="ECO:0000313" key="13">
    <source>
        <dbReference type="Proteomes" id="UP000019678"/>
    </source>
</evidence>
<comment type="caution">
    <text evidence="12">The sequence shown here is derived from an EMBL/GenBank/DDBJ whole genome shotgun (WGS) entry which is preliminary data.</text>
</comment>
<dbReference type="GO" id="GO:0051537">
    <property type="term" value="F:2 iron, 2 sulfur cluster binding"/>
    <property type="evidence" value="ECO:0007669"/>
    <property type="project" value="UniProtKB-KW"/>
</dbReference>
<dbReference type="InterPro" id="IPR017938">
    <property type="entry name" value="Riboflavin_synthase-like_b-brl"/>
</dbReference>
<dbReference type="PRINTS" id="PR00371">
    <property type="entry name" value="FPNCR"/>
</dbReference>
<keyword evidence="3" id="KW-0001">2Fe-2S</keyword>
<comment type="cofactor">
    <cofactor evidence="1">
        <name>FAD</name>
        <dbReference type="ChEBI" id="CHEBI:57692"/>
    </cofactor>
</comment>
<dbReference type="InterPro" id="IPR039261">
    <property type="entry name" value="FNR_nucleotide-bd"/>
</dbReference>
<dbReference type="eggNOG" id="COG1018">
    <property type="taxonomic scope" value="Bacteria"/>
</dbReference>
<dbReference type="Gene3D" id="3.10.20.30">
    <property type="match status" value="1"/>
</dbReference>
<dbReference type="InterPro" id="IPR001433">
    <property type="entry name" value="OxRdtase_FAD/NAD-bd"/>
</dbReference>
<dbReference type="SUPFAM" id="SSF52343">
    <property type="entry name" value="Ferredoxin reductase-like, C-terminal NADP-linked domain"/>
    <property type="match status" value="1"/>
</dbReference>
<dbReference type="PRINTS" id="PR00410">
    <property type="entry name" value="PHEHYDRXLASE"/>
</dbReference>
<protein>
    <submittedName>
        <fullName evidence="12">Flavodoxin reductases (Ferredoxin-NADPH reductases) family 1</fullName>
    </submittedName>
</protein>
<evidence type="ECO:0000313" key="12">
    <source>
        <dbReference type="EMBL" id="EYF00635.1"/>
    </source>
</evidence>
<dbReference type="Gene3D" id="3.40.50.80">
    <property type="entry name" value="Nucleotide-binding domain of ferredoxin-NADP reductase (FNR) module"/>
    <property type="match status" value="1"/>
</dbReference>
<evidence type="ECO:0000256" key="4">
    <source>
        <dbReference type="ARBA" id="ARBA00022723"/>
    </source>
</evidence>
<evidence type="ECO:0000259" key="10">
    <source>
        <dbReference type="PROSITE" id="PS51085"/>
    </source>
</evidence>
<evidence type="ECO:0000256" key="9">
    <source>
        <dbReference type="SAM" id="MobiDB-lite"/>
    </source>
</evidence>
<dbReference type="InterPro" id="IPR001041">
    <property type="entry name" value="2Fe-2S_ferredoxin-type"/>
</dbReference>
<dbReference type="InterPro" id="IPR017927">
    <property type="entry name" value="FAD-bd_FR_type"/>
</dbReference>
<keyword evidence="8" id="KW-0411">Iron-sulfur</keyword>
<dbReference type="InterPro" id="IPR001709">
    <property type="entry name" value="Flavoprot_Pyr_Nucl_cyt_Rdtase"/>
</dbReference>
<feature type="domain" description="2Fe-2S ferredoxin-type" evidence="10">
    <location>
        <begin position="338"/>
        <end position="425"/>
    </location>
</feature>
<dbReference type="SUPFAM" id="SSF54292">
    <property type="entry name" value="2Fe-2S ferredoxin-like"/>
    <property type="match status" value="1"/>
</dbReference>
<dbReference type="InterPro" id="IPR036010">
    <property type="entry name" value="2Fe-2S_ferredoxin-like_sf"/>
</dbReference>